<proteinExistence type="predicted"/>
<keyword evidence="1" id="KW-0472">Membrane</keyword>
<dbReference type="AlphaFoldDB" id="G5JXB5"/>
<dbReference type="eggNOG" id="ENOG50323D0">
    <property type="taxonomic scope" value="Bacteria"/>
</dbReference>
<dbReference type="OrthoDB" id="2236159at2"/>
<protein>
    <submittedName>
        <fullName evidence="2">Uncharacterized protein</fullName>
    </submittedName>
</protein>
<feature type="transmembrane region" description="Helical" evidence="1">
    <location>
        <begin position="98"/>
        <end position="119"/>
    </location>
</feature>
<feature type="transmembrane region" description="Helical" evidence="1">
    <location>
        <begin position="7"/>
        <end position="26"/>
    </location>
</feature>
<evidence type="ECO:0000256" key="1">
    <source>
        <dbReference type="SAM" id="Phobius"/>
    </source>
</evidence>
<keyword evidence="3" id="KW-1185">Reference proteome</keyword>
<evidence type="ECO:0000313" key="3">
    <source>
        <dbReference type="Proteomes" id="UP000003573"/>
    </source>
</evidence>
<comment type="caution">
    <text evidence="2">The sequence shown here is derived from an EMBL/GenBank/DDBJ whole genome shotgun (WGS) entry which is preliminary data.</text>
</comment>
<reference evidence="2 3" key="1">
    <citation type="journal article" date="2014" name="Int. J. Syst. Evol. Microbiol.">
        <title>Phylogenomics and the dynamic genome evolution of the genus Streptococcus.</title>
        <authorList>
            <consortium name="The Broad Institute Genome Sequencing Platform"/>
            <person name="Richards V.P."/>
            <person name="Palmer S.R."/>
            <person name="Pavinski Bitar P.D."/>
            <person name="Qin X."/>
            <person name="Weinstock G.M."/>
            <person name="Highlander S.K."/>
            <person name="Town C.D."/>
            <person name="Burne R.A."/>
            <person name="Stanhope M.J."/>
        </authorList>
    </citation>
    <scope>NUCLEOTIDE SEQUENCE [LARGE SCALE GENOMIC DNA]</scope>
    <source>
        <strain evidence="2 3">NCTC 11558</strain>
    </source>
</reference>
<keyword evidence="1" id="KW-1133">Transmembrane helix</keyword>
<feature type="transmembrane region" description="Helical" evidence="1">
    <location>
        <begin position="71"/>
        <end position="92"/>
    </location>
</feature>
<dbReference type="STRING" id="764298.STRMA_1270"/>
<name>G5JXB5_9STRE</name>
<accession>G5JXB5</accession>
<keyword evidence="1" id="KW-0812">Transmembrane</keyword>
<evidence type="ECO:0000313" key="2">
    <source>
        <dbReference type="EMBL" id="EHJ51742.1"/>
    </source>
</evidence>
<gene>
    <name evidence="2" type="ORF">STRMA_1270</name>
</gene>
<dbReference type="RefSeq" id="WP_003078898.1">
    <property type="nucleotide sequence ID" value="NZ_AEUW02000001.1"/>
</dbReference>
<sequence>MNKFLRIMFVLVLVAMMGATILQLFFPAYMGRQSGYGVSYGWQREIAFWDISVILVLLAVNIKYDWFYLRVVLLALILGGIGIGSNHLLHFLQSHSLINGLGAAENYLLVVGWLSGWFIEKRKHRMEKLSQSA</sequence>
<organism evidence="2 3">
    <name type="scientific">Streptococcus macacae NCTC 11558</name>
    <dbReference type="NCBI Taxonomy" id="764298"/>
    <lineage>
        <taxon>Bacteria</taxon>
        <taxon>Bacillati</taxon>
        <taxon>Bacillota</taxon>
        <taxon>Bacilli</taxon>
        <taxon>Lactobacillales</taxon>
        <taxon>Streptococcaceae</taxon>
        <taxon>Streptococcus</taxon>
    </lineage>
</organism>
<dbReference type="EMBL" id="AEUW02000001">
    <property type="protein sequence ID" value="EHJ51742.1"/>
    <property type="molecule type" value="Genomic_DNA"/>
</dbReference>
<dbReference type="Proteomes" id="UP000003573">
    <property type="component" value="Unassembled WGS sequence"/>
</dbReference>
<feature type="transmembrane region" description="Helical" evidence="1">
    <location>
        <begin position="46"/>
        <end position="64"/>
    </location>
</feature>